<dbReference type="VEuPathDB" id="FungiDB:PGTG_21075"/>
<gene>
    <name evidence="2" type="ORF">PGTG_21075</name>
</gene>
<evidence type="ECO:0000313" key="3">
    <source>
        <dbReference type="Proteomes" id="UP000008783"/>
    </source>
</evidence>
<sequence>MPFVDYPAAYKFSVVKSSLDGCSLDDINDLYGTLVSSDSLRRWKKLYEDTRTEHQPLYAGNFQRTPQATVHVSKDNADSEPKTGFNEARSYVGMVAYHSPESLVFTGKRPIHLNLSHCVDGVRRTKGWAPIGERTSRAPVSRATHRFNVIPAVSMDGLVTVLVQQETVCRNTYEFYLEHILLPMMNPFPGPRSVLVLDNASFHHNGRIVQLVEARGCRLLYLPPYSPDMNPIEKGFSILKSSLRRDGHLDGGINDGATIENHVNYVFTAGLMKKLFRGCGYID</sequence>
<accession>H6QQB5</accession>
<dbReference type="RefSeq" id="XP_003890338.1">
    <property type="nucleotide sequence ID" value="XM_003890289.1"/>
</dbReference>
<dbReference type="KEGG" id="pgr:PGTG_21075"/>
<dbReference type="InParanoid" id="H6QQB5"/>
<dbReference type="PANTHER" id="PTHR46564">
    <property type="entry name" value="TRANSPOSASE"/>
    <property type="match status" value="1"/>
</dbReference>
<dbReference type="HOGENOM" id="CLU_056788_1_0_1"/>
<dbReference type="GeneID" id="13542160"/>
<evidence type="ECO:0000259" key="1">
    <source>
        <dbReference type="Pfam" id="PF13358"/>
    </source>
</evidence>
<keyword evidence="3" id="KW-1185">Reference proteome</keyword>
<feature type="domain" description="Tc1-like transposase DDE" evidence="1">
    <location>
        <begin position="121"/>
        <end position="245"/>
    </location>
</feature>
<name>H6QQB5_PUCGT</name>
<dbReference type="Proteomes" id="UP000008783">
    <property type="component" value="Unassembled WGS sequence"/>
</dbReference>
<dbReference type="InterPro" id="IPR038717">
    <property type="entry name" value="Tc1-like_DDE_dom"/>
</dbReference>
<evidence type="ECO:0000313" key="2">
    <source>
        <dbReference type="EMBL" id="EHS64817.1"/>
    </source>
</evidence>
<dbReference type="PANTHER" id="PTHR46564:SF1">
    <property type="entry name" value="TRANSPOSASE"/>
    <property type="match status" value="1"/>
</dbReference>
<dbReference type="AlphaFoldDB" id="H6QQB5"/>
<protein>
    <recommendedName>
        <fullName evidence="1">Tc1-like transposase DDE domain-containing protein</fullName>
    </recommendedName>
</protein>
<dbReference type="Pfam" id="PF13358">
    <property type="entry name" value="DDE_3"/>
    <property type="match status" value="1"/>
</dbReference>
<reference evidence="3" key="1">
    <citation type="journal article" date="2011" name="Proc. Natl. Acad. Sci. U.S.A.">
        <title>Obligate biotrophy features unraveled by the genomic analysis of rust fungi.</title>
        <authorList>
            <person name="Duplessis S."/>
            <person name="Cuomo C.A."/>
            <person name="Lin Y.-C."/>
            <person name="Aerts A."/>
            <person name="Tisserant E."/>
            <person name="Veneault-Fourrey C."/>
            <person name="Joly D.L."/>
            <person name="Hacquard S."/>
            <person name="Amselem J."/>
            <person name="Cantarel B.L."/>
            <person name="Chiu R."/>
            <person name="Coutinho P.M."/>
            <person name="Feau N."/>
            <person name="Field M."/>
            <person name="Frey P."/>
            <person name="Gelhaye E."/>
            <person name="Goldberg J."/>
            <person name="Grabherr M.G."/>
            <person name="Kodira C.D."/>
            <person name="Kohler A."/>
            <person name="Kuees U."/>
            <person name="Lindquist E.A."/>
            <person name="Lucas S.M."/>
            <person name="Mago R."/>
            <person name="Mauceli E."/>
            <person name="Morin E."/>
            <person name="Murat C."/>
            <person name="Pangilinan J.L."/>
            <person name="Park R."/>
            <person name="Pearson M."/>
            <person name="Quesneville H."/>
            <person name="Rouhier N."/>
            <person name="Sakthikumar S."/>
            <person name="Salamov A.A."/>
            <person name="Schmutz J."/>
            <person name="Selles B."/>
            <person name="Shapiro H."/>
            <person name="Tanguay P."/>
            <person name="Tuskan G.A."/>
            <person name="Henrissat B."/>
            <person name="Van de Peer Y."/>
            <person name="Rouze P."/>
            <person name="Ellis J.G."/>
            <person name="Dodds P.N."/>
            <person name="Schein J.E."/>
            <person name="Zhong S."/>
            <person name="Hamelin R.C."/>
            <person name="Grigoriev I.V."/>
            <person name="Szabo L.J."/>
            <person name="Martin F."/>
        </authorList>
    </citation>
    <scope>NUCLEOTIDE SEQUENCE [LARGE SCALE GENOMIC DNA]</scope>
    <source>
        <strain evidence="3">CRL 75-36-700-3 / race SCCL</strain>
    </source>
</reference>
<proteinExistence type="predicted"/>
<dbReference type="EMBL" id="DS178270">
    <property type="protein sequence ID" value="EHS64817.1"/>
    <property type="molecule type" value="Genomic_DNA"/>
</dbReference>
<organism evidence="2 3">
    <name type="scientific">Puccinia graminis f. sp. tritici (strain CRL 75-36-700-3 / race SCCL)</name>
    <name type="common">Black stem rust fungus</name>
    <dbReference type="NCBI Taxonomy" id="418459"/>
    <lineage>
        <taxon>Eukaryota</taxon>
        <taxon>Fungi</taxon>
        <taxon>Dikarya</taxon>
        <taxon>Basidiomycota</taxon>
        <taxon>Pucciniomycotina</taxon>
        <taxon>Pucciniomycetes</taxon>
        <taxon>Pucciniales</taxon>
        <taxon>Pucciniaceae</taxon>
        <taxon>Puccinia</taxon>
    </lineage>
</organism>
<dbReference type="OrthoDB" id="2497579at2759"/>
<dbReference type="GO" id="GO:0003676">
    <property type="term" value="F:nucleic acid binding"/>
    <property type="evidence" value="ECO:0007669"/>
    <property type="project" value="InterPro"/>
</dbReference>
<dbReference type="InterPro" id="IPR036397">
    <property type="entry name" value="RNaseH_sf"/>
</dbReference>
<dbReference type="Gene3D" id="3.30.420.10">
    <property type="entry name" value="Ribonuclease H-like superfamily/Ribonuclease H"/>
    <property type="match status" value="1"/>
</dbReference>